<feature type="transmembrane region" description="Helical" evidence="9">
    <location>
        <begin position="396"/>
        <end position="419"/>
    </location>
</feature>
<dbReference type="EMBL" id="KZ308314">
    <property type="protein sequence ID" value="KAG8227203.1"/>
    <property type="molecule type" value="Genomic_DNA"/>
</dbReference>
<protein>
    <recommendedName>
        <fullName evidence="10">Major facilitator superfamily (MFS) profile domain-containing protein</fullName>
    </recommendedName>
</protein>
<evidence type="ECO:0000256" key="9">
    <source>
        <dbReference type="SAM" id="Phobius"/>
    </source>
</evidence>
<feature type="transmembrane region" description="Helical" evidence="9">
    <location>
        <begin position="75"/>
        <end position="93"/>
    </location>
</feature>
<evidence type="ECO:0000259" key="10">
    <source>
        <dbReference type="PROSITE" id="PS50850"/>
    </source>
</evidence>
<reference evidence="11" key="1">
    <citation type="submission" date="2013-04" db="EMBL/GenBank/DDBJ databases">
        <authorList>
            <person name="Qu J."/>
            <person name="Murali S.C."/>
            <person name="Bandaranaike D."/>
            <person name="Bellair M."/>
            <person name="Blankenburg K."/>
            <person name="Chao H."/>
            <person name="Dinh H."/>
            <person name="Doddapaneni H."/>
            <person name="Downs B."/>
            <person name="Dugan-Rocha S."/>
            <person name="Elkadiri S."/>
            <person name="Gnanaolivu R.D."/>
            <person name="Hernandez B."/>
            <person name="Javaid M."/>
            <person name="Jayaseelan J.C."/>
            <person name="Lee S."/>
            <person name="Li M."/>
            <person name="Ming W."/>
            <person name="Munidasa M."/>
            <person name="Muniz J."/>
            <person name="Nguyen L."/>
            <person name="Ongeri F."/>
            <person name="Osuji N."/>
            <person name="Pu L.-L."/>
            <person name="Puazo M."/>
            <person name="Qu C."/>
            <person name="Quiroz J."/>
            <person name="Raj R."/>
            <person name="Weissenberger G."/>
            <person name="Xin Y."/>
            <person name="Zou X."/>
            <person name="Han Y."/>
            <person name="Richards S."/>
            <person name="Worley K."/>
            <person name="Muzny D."/>
            <person name="Gibbs R."/>
        </authorList>
    </citation>
    <scope>NUCLEOTIDE SEQUENCE</scope>
    <source>
        <strain evidence="11">Sampled in the wild</strain>
    </source>
</reference>
<proteinExistence type="inferred from homology"/>
<keyword evidence="4 9" id="KW-1133">Transmembrane helix</keyword>
<feature type="transmembrane region" description="Helical" evidence="9">
    <location>
        <begin position="358"/>
        <end position="384"/>
    </location>
</feature>
<keyword evidence="2" id="KW-1003">Cell membrane</keyword>
<dbReference type="PROSITE" id="PS50850">
    <property type="entry name" value="MFS"/>
    <property type="match status" value="1"/>
</dbReference>
<feature type="transmembrane region" description="Helical" evidence="9">
    <location>
        <begin position="324"/>
        <end position="346"/>
    </location>
</feature>
<dbReference type="Proteomes" id="UP000792457">
    <property type="component" value="Unassembled WGS sequence"/>
</dbReference>
<feature type="transmembrane region" description="Helical" evidence="9">
    <location>
        <begin position="46"/>
        <end position="68"/>
    </location>
</feature>
<feature type="transmembrane region" description="Helical" evidence="9">
    <location>
        <begin position="425"/>
        <end position="444"/>
    </location>
</feature>
<keyword evidence="12" id="KW-1185">Reference proteome</keyword>
<comment type="subcellular location">
    <subcellularLocation>
        <location evidence="1">Cell membrane</location>
        <topology evidence="1">Multi-pass membrane protein</topology>
    </subcellularLocation>
</comment>
<organism evidence="11 12">
    <name type="scientific">Ladona fulva</name>
    <name type="common">Scarce chaser dragonfly</name>
    <name type="synonym">Libellula fulva</name>
    <dbReference type="NCBI Taxonomy" id="123851"/>
    <lineage>
        <taxon>Eukaryota</taxon>
        <taxon>Metazoa</taxon>
        <taxon>Ecdysozoa</taxon>
        <taxon>Arthropoda</taxon>
        <taxon>Hexapoda</taxon>
        <taxon>Insecta</taxon>
        <taxon>Pterygota</taxon>
        <taxon>Palaeoptera</taxon>
        <taxon>Odonata</taxon>
        <taxon>Epiprocta</taxon>
        <taxon>Anisoptera</taxon>
        <taxon>Libelluloidea</taxon>
        <taxon>Libellulidae</taxon>
        <taxon>Ladona</taxon>
    </lineage>
</organism>
<dbReference type="InterPro" id="IPR005829">
    <property type="entry name" value="Sugar_transporter_CS"/>
</dbReference>
<evidence type="ECO:0000256" key="4">
    <source>
        <dbReference type="ARBA" id="ARBA00022989"/>
    </source>
</evidence>
<keyword evidence="6" id="KW-0325">Glycoprotein</keyword>
<keyword evidence="3 9" id="KW-0812">Transmembrane</keyword>
<dbReference type="InterPro" id="IPR050549">
    <property type="entry name" value="MFS_Trehalose_Transporter"/>
</dbReference>
<dbReference type="PANTHER" id="PTHR48021:SF1">
    <property type="entry name" value="GH07001P-RELATED"/>
    <property type="match status" value="1"/>
</dbReference>
<evidence type="ECO:0000256" key="2">
    <source>
        <dbReference type="ARBA" id="ARBA00022475"/>
    </source>
</evidence>
<dbReference type="PRINTS" id="PR00171">
    <property type="entry name" value="SUGRTRNSPORT"/>
</dbReference>
<feature type="transmembrane region" description="Helical" evidence="9">
    <location>
        <begin position="159"/>
        <end position="180"/>
    </location>
</feature>
<feature type="domain" description="Major facilitator superfamily (MFS) profile" evidence="10">
    <location>
        <begin position="2"/>
        <end position="450"/>
    </location>
</feature>
<keyword evidence="8" id="KW-0813">Transport</keyword>
<dbReference type="CDD" id="cd17358">
    <property type="entry name" value="MFS_GLUT6_8_Class3_like"/>
    <property type="match status" value="1"/>
</dbReference>
<name>A0A8K0K759_LADFU</name>
<dbReference type="InterPro" id="IPR020846">
    <property type="entry name" value="MFS_dom"/>
</dbReference>
<gene>
    <name evidence="11" type="ORF">J437_LFUL003409</name>
</gene>
<dbReference type="InterPro" id="IPR036259">
    <property type="entry name" value="MFS_trans_sf"/>
</dbReference>
<reference evidence="11" key="2">
    <citation type="submission" date="2017-10" db="EMBL/GenBank/DDBJ databases">
        <title>Ladona fulva Genome sequencing and assembly.</title>
        <authorList>
            <person name="Murali S."/>
            <person name="Richards S."/>
            <person name="Bandaranaike D."/>
            <person name="Bellair M."/>
            <person name="Blankenburg K."/>
            <person name="Chao H."/>
            <person name="Dinh H."/>
            <person name="Doddapaneni H."/>
            <person name="Dugan-Rocha S."/>
            <person name="Elkadiri S."/>
            <person name="Gnanaolivu R."/>
            <person name="Hernandez B."/>
            <person name="Skinner E."/>
            <person name="Javaid M."/>
            <person name="Lee S."/>
            <person name="Li M."/>
            <person name="Ming W."/>
            <person name="Munidasa M."/>
            <person name="Muniz J."/>
            <person name="Nguyen L."/>
            <person name="Hughes D."/>
            <person name="Osuji N."/>
            <person name="Pu L.-L."/>
            <person name="Puazo M."/>
            <person name="Qu C."/>
            <person name="Quiroz J."/>
            <person name="Raj R."/>
            <person name="Weissenberger G."/>
            <person name="Xin Y."/>
            <person name="Zou X."/>
            <person name="Han Y."/>
            <person name="Worley K."/>
            <person name="Muzny D."/>
            <person name="Gibbs R."/>
        </authorList>
    </citation>
    <scope>NUCLEOTIDE SEQUENCE</scope>
    <source>
        <strain evidence="11">Sampled in the wild</strain>
    </source>
</reference>
<evidence type="ECO:0000256" key="6">
    <source>
        <dbReference type="ARBA" id="ARBA00023180"/>
    </source>
</evidence>
<dbReference type="FunFam" id="1.20.1250.20:FF:000055">
    <property type="entry name" value="Facilitated trehalose transporter Tret1-2 homolog"/>
    <property type="match status" value="1"/>
</dbReference>
<evidence type="ECO:0000256" key="5">
    <source>
        <dbReference type="ARBA" id="ARBA00023136"/>
    </source>
</evidence>
<dbReference type="OrthoDB" id="4142200at2759"/>
<feature type="transmembrane region" description="Helical" evidence="9">
    <location>
        <begin position="135"/>
        <end position="153"/>
    </location>
</feature>
<sequence>MQSIPASMASFCAGLAIGWTSPVTNRLQGISGTYKPLDHPLTDFDVSWITSLLSLGAAFGPLLGGVVIDRFGRKPSSIAVCGVPAIVGWIVTLCAKNAAYLYAARFLIGISTGSASTLTSVYIGEVSSASERGALCSFPQLFITFGILLQYAVGPYVTYEALAGINLAFPIIYVASFFFMPESPYHLLAKGKIEEAERSLVWLRGRGRLRGDQRADADIRQDLETMAVAIEDSQMNSSSIVDSFKDLFSTTGNRRALAVTSATMLNQQLSGINAVLFNAESIFRGSNPENPVLSASASTIVIGVVQVGASWTEVFLADRAGRRALLLISSAFSAIALAVLGVHSYLQKIHYSSIDSIAWLPIASLILYIIFYCLGLGPLPWAVLGEVFPSSAKSAASIFCGSLNWVVSFIIACTFQSFIHTAGAYGTYWFYACCCGVLCVYKFFFLPETKCKTLEEIQAELSGKRPKG</sequence>
<dbReference type="InterPro" id="IPR044775">
    <property type="entry name" value="MFS_ERD6/Tret1-like"/>
</dbReference>
<dbReference type="SUPFAM" id="SSF103473">
    <property type="entry name" value="MFS general substrate transporter"/>
    <property type="match status" value="1"/>
</dbReference>
<comment type="similarity">
    <text evidence="7">Belongs to the major facilitator superfamily. Sugar transporter (TC 2.A.1.1) family. Trehalose transporter subfamily.</text>
</comment>
<evidence type="ECO:0000256" key="7">
    <source>
        <dbReference type="ARBA" id="ARBA00024348"/>
    </source>
</evidence>
<dbReference type="GO" id="GO:0005886">
    <property type="term" value="C:plasma membrane"/>
    <property type="evidence" value="ECO:0007669"/>
    <property type="project" value="UniProtKB-SubCell"/>
</dbReference>
<feature type="transmembrane region" description="Helical" evidence="9">
    <location>
        <begin position="99"/>
        <end position="123"/>
    </location>
</feature>
<evidence type="ECO:0000256" key="3">
    <source>
        <dbReference type="ARBA" id="ARBA00022692"/>
    </source>
</evidence>
<evidence type="ECO:0000313" key="12">
    <source>
        <dbReference type="Proteomes" id="UP000792457"/>
    </source>
</evidence>
<accession>A0A8K0K759</accession>
<keyword evidence="5 9" id="KW-0472">Membrane</keyword>
<dbReference type="Gene3D" id="1.20.1250.20">
    <property type="entry name" value="MFS general substrate transporter like domains"/>
    <property type="match status" value="1"/>
</dbReference>
<evidence type="ECO:0000256" key="1">
    <source>
        <dbReference type="ARBA" id="ARBA00004651"/>
    </source>
</evidence>
<dbReference type="NCBIfam" id="TIGR00879">
    <property type="entry name" value="SP"/>
    <property type="match status" value="1"/>
</dbReference>
<dbReference type="GO" id="GO:0051119">
    <property type="term" value="F:sugar transmembrane transporter activity"/>
    <property type="evidence" value="ECO:0007669"/>
    <property type="project" value="InterPro"/>
</dbReference>
<dbReference type="Pfam" id="PF00083">
    <property type="entry name" value="Sugar_tr"/>
    <property type="match status" value="1"/>
</dbReference>
<dbReference type="PROSITE" id="PS00217">
    <property type="entry name" value="SUGAR_TRANSPORT_2"/>
    <property type="match status" value="1"/>
</dbReference>
<dbReference type="PROSITE" id="PS00216">
    <property type="entry name" value="SUGAR_TRANSPORT_1"/>
    <property type="match status" value="1"/>
</dbReference>
<dbReference type="InterPro" id="IPR005828">
    <property type="entry name" value="MFS_sugar_transport-like"/>
</dbReference>
<comment type="caution">
    <text evidence="11">The sequence shown here is derived from an EMBL/GenBank/DDBJ whole genome shotgun (WGS) entry which is preliminary data.</text>
</comment>
<dbReference type="AlphaFoldDB" id="A0A8K0K759"/>
<dbReference type="InterPro" id="IPR003663">
    <property type="entry name" value="Sugar/inositol_transpt"/>
</dbReference>
<evidence type="ECO:0000313" key="11">
    <source>
        <dbReference type="EMBL" id="KAG8227203.1"/>
    </source>
</evidence>
<evidence type="ECO:0000256" key="8">
    <source>
        <dbReference type="RuleBase" id="RU003346"/>
    </source>
</evidence>
<dbReference type="PANTHER" id="PTHR48021">
    <property type="match status" value="1"/>
</dbReference>